<dbReference type="GO" id="GO:0003677">
    <property type="term" value="F:DNA binding"/>
    <property type="evidence" value="ECO:0007669"/>
    <property type="project" value="UniProtKB-KW"/>
</dbReference>
<organism evidence="5">
    <name type="scientific">freshwater metagenome</name>
    <dbReference type="NCBI Taxonomy" id="449393"/>
    <lineage>
        <taxon>unclassified sequences</taxon>
        <taxon>metagenomes</taxon>
        <taxon>ecological metagenomes</taxon>
    </lineage>
</organism>
<evidence type="ECO:0000313" key="3">
    <source>
        <dbReference type="EMBL" id="CAB4533964.1"/>
    </source>
</evidence>
<protein>
    <submittedName>
        <fullName evidence="5">Unannotated protein</fullName>
    </submittedName>
</protein>
<dbReference type="InterPro" id="IPR009057">
    <property type="entry name" value="Homeodomain-like_sf"/>
</dbReference>
<gene>
    <name evidence="3" type="ORF">UFOPK1358_00603</name>
    <name evidence="4" type="ORF">UFOPK2766_01825</name>
    <name evidence="5" type="ORF">UFOPK3519_00098</name>
</gene>
<dbReference type="EMBL" id="CAEZSF010000040">
    <property type="protein sequence ID" value="CAB4533964.1"/>
    <property type="molecule type" value="Genomic_DNA"/>
</dbReference>
<keyword evidence="1" id="KW-0238">DNA-binding</keyword>
<evidence type="ECO:0000313" key="4">
    <source>
        <dbReference type="EMBL" id="CAB4754205.1"/>
    </source>
</evidence>
<evidence type="ECO:0000256" key="1">
    <source>
        <dbReference type="ARBA" id="ARBA00023125"/>
    </source>
</evidence>
<evidence type="ECO:0000313" key="5">
    <source>
        <dbReference type="EMBL" id="CAB4889120.1"/>
    </source>
</evidence>
<dbReference type="InterPro" id="IPR001647">
    <property type="entry name" value="HTH_TetR"/>
</dbReference>
<reference evidence="5" key="1">
    <citation type="submission" date="2020-05" db="EMBL/GenBank/DDBJ databases">
        <authorList>
            <person name="Chiriac C."/>
            <person name="Salcher M."/>
            <person name="Ghai R."/>
            <person name="Kavagutti S V."/>
        </authorList>
    </citation>
    <scope>NUCLEOTIDE SEQUENCE</scope>
</reference>
<evidence type="ECO:0000259" key="2">
    <source>
        <dbReference type="Pfam" id="PF00440"/>
    </source>
</evidence>
<dbReference type="AlphaFoldDB" id="A0A6J7F843"/>
<dbReference type="EMBL" id="CAFBMG010000004">
    <property type="protein sequence ID" value="CAB4889120.1"/>
    <property type="molecule type" value="Genomic_DNA"/>
</dbReference>
<dbReference type="Gene3D" id="1.10.357.10">
    <property type="entry name" value="Tetracycline Repressor, domain 2"/>
    <property type="match status" value="1"/>
</dbReference>
<sequence length="259" mass="27883">MATKTAESIHVKYLEIGLELVGESLVESVPNAGLALAHVKLADVANRAGVTKGALYHLWKSQEDFWDDLLDYLVSTHALFGMTELTGVLDGLTGEDSAELSLREFANVLFDTLSVSSVFLTRISLFSYLGNEEVHASFVAEFAGTLAFMEPILESTLAQSGRALIEPHTFTELTVALAALLEGLCLQHQIAPERTADIVSTEQAAASGGQRISLYAAAAESLIYGYTKSTSGRKAPEEPRLNTAVVLGKAEHRRSKKAN</sequence>
<dbReference type="SUPFAM" id="SSF46689">
    <property type="entry name" value="Homeodomain-like"/>
    <property type="match status" value="1"/>
</dbReference>
<accession>A0A6J7F843</accession>
<feature type="domain" description="HTH tetR-type" evidence="2">
    <location>
        <begin position="39"/>
        <end position="64"/>
    </location>
</feature>
<proteinExistence type="predicted"/>
<name>A0A6J7F843_9ZZZZ</name>
<dbReference type="Pfam" id="PF00440">
    <property type="entry name" value="TetR_N"/>
    <property type="match status" value="1"/>
</dbReference>
<dbReference type="EMBL" id="CAEZYU010000100">
    <property type="protein sequence ID" value="CAB4754205.1"/>
    <property type="molecule type" value="Genomic_DNA"/>
</dbReference>